<sequence>MKKLWIKIIAGAVPGAAVFLLLSILLIRCLCKRKGQKQIVSAQTLPQAAGKFKPGNIHAGINKFHLSYKSGRSLRFHNLNHQHRSPAFPPPSPFNWEENPRFIAEAVETGWPRFAFSAPTPRASSGTEIGWEIPSNSSEFMQTVKLSPVPNRTAENPSLSWVRTSLPLPGPALGGAAFPQEAYFEITILYLRKKLQSTASKRVKNHESDRAKLIRENSGAGIMFASQEPTFHPYQGNSGDVTVALGLISSGTASLGHAKPGTFPESIGFHSNGSVFLDGRKLVFESEKTGWSIVNRVIGCGFEPGKKKVFFTVDSNLAHVIRCTSAAYSSPLYPVMAADADVMFLVNLGQAPFKYAPANAMRTPNPCFLRPPPGDDGGGQAASFVDSRELFSVSRMEPEWLDRRSKRRNSSSNSKKSNGLQLDDNLDAESDLFEISLQG</sequence>
<gene>
    <name evidence="2" type="ORF">KSP39_PZI021083</name>
</gene>
<dbReference type="InterPro" id="IPR043136">
    <property type="entry name" value="B30.2/SPRY_sf"/>
</dbReference>
<evidence type="ECO:0008006" key="4">
    <source>
        <dbReference type="Google" id="ProtNLM"/>
    </source>
</evidence>
<name>A0AAP0AY37_9ASPA</name>
<proteinExistence type="predicted"/>
<dbReference type="Gene3D" id="2.60.120.920">
    <property type="match status" value="1"/>
</dbReference>
<dbReference type="Proteomes" id="UP001418222">
    <property type="component" value="Unassembled WGS sequence"/>
</dbReference>
<dbReference type="PANTHER" id="PTHR44991:SF1">
    <property type="entry name" value="IMMUNOGLOBULIN SUPERFAMILY MEMBER 5"/>
    <property type="match status" value="1"/>
</dbReference>
<evidence type="ECO:0000256" key="1">
    <source>
        <dbReference type="SAM" id="MobiDB-lite"/>
    </source>
</evidence>
<protein>
    <recommendedName>
        <fullName evidence="4">SPRY domain-containing protein</fullName>
    </recommendedName>
</protein>
<reference evidence="2 3" key="1">
    <citation type="journal article" date="2022" name="Nat. Plants">
        <title>Genomes of leafy and leafless Platanthera orchids illuminate the evolution of mycoheterotrophy.</title>
        <authorList>
            <person name="Li M.H."/>
            <person name="Liu K.W."/>
            <person name="Li Z."/>
            <person name="Lu H.C."/>
            <person name="Ye Q.L."/>
            <person name="Zhang D."/>
            <person name="Wang J.Y."/>
            <person name="Li Y.F."/>
            <person name="Zhong Z.M."/>
            <person name="Liu X."/>
            <person name="Yu X."/>
            <person name="Liu D.K."/>
            <person name="Tu X.D."/>
            <person name="Liu B."/>
            <person name="Hao Y."/>
            <person name="Liao X.Y."/>
            <person name="Jiang Y.T."/>
            <person name="Sun W.H."/>
            <person name="Chen J."/>
            <person name="Chen Y.Q."/>
            <person name="Ai Y."/>
            <person name="Zhai J.W."/>
            <person name="Wu S.S."/>
            <person name="Zhou Z."/>
            <person name="Hsiao Y.Y."/>
            <person name="Wu W.L."/>
            <person name="Chen Y.Y."/>
            <person name="Lin Y.F."/>
            <person name="Hsu J.L."/>
            <person name="Li C.Y."/>
            <person name="Wang Z.W."/>
            <person name="Zhao X."/>
            <person name="Zhong W.Y."/>
            <person name="Ma X.K."/>
            <person name="Ma L."/>
            <person name="Huang J."/>
            <person name="Chen G.Z."/>
            <person name="Huang M.Z."/>
            <person name="Huang L."/>
            <person name="Peng D.H."/>
            <person name="Luo Y.B."/>
            <person name="Zou S.Q."/>
            <person name="Chen S.P."/>
            <person name="Lan S."/>
            <person name="Tsai W.C."/>
            <person name="Van de Peer Y."/>
            <person name="Liu Z.J."/>
        </authorList>
    </citation>
    <scope>NUCLEOTIDE SEQUENCE [LARGE SCALE GENOMIC DNA]</scope>
    <source>
        <strain evidence="2">Lor287</strain>
    </source>
</reference>
<keyword evidence="3" id="KW-1185">Reference proteome</keyword>
<evidence type="ECO:0000313" key="3">
    <source>
        <dbReference type="Proteomes" id="UP001418222"/>
    </source>
</evidence>
<dbReference type="AlphaFoldDB" id="A0AAP0AY37"/>
<feature type="region of interest" description="Disordered" evidence="1">
    <location>
        <begin position="399"/>
        <end position="423"/>
    </location>
</feature>
<accession>A0AAP0AY37</accession>
<dbReference type="EMBL" id="JBBWWQ010000019">
    <property type="protein sequence ID" value="KAK8919016.1"/>
    <property type="molecule type" value="Genomic_DNA"/>
</dbReference>
<dbReference type="PANTHER" id="PTHR44991">
    <property type="entry name" value="IMMUNOGLOBULIN SUPERFAMILY MEMBER 5"/>
    <property type="match status" value="1"/>
</dbReference>
<comment type="caution">
    <text evidence="2">The sequence shown here is derived from an EMBL/GenBank/DDBJ whole genome shotgun (WGS) entry which is preliminary data.</text>
</comment>
<evidence type="ECO:0000313" key="2">
    <source>
        <dbReference type="EMBL" id="KAK8919016.1"/>
    </source>
</evidence>
<organism evidence="2 3">
    <name type="scientific">Platanthera zijinensis</name>
    <dbReference type="NCBI Taxonomy" id="2320716"/>
    <lineage>
        <taxon>Eukaryota</taxon>
        <taxon>Viridiplantae</taxon>
        <taxon>Streptophyta</taxon>
        <taxon>Embryophyta</taxon>
        <taxon>Tracheophyta</taxon>
        <taxon>Spermatophyta</taxon>
        <taxon>Magnoliopsida</taxon>
        <taxon>Liliopsida</taxon>
        <taxon>Asparagales</taxon>
        <taxon>Orchidaceae</taxon>
        <taxon>Orchidoideae</taxon>
        <taxon>Orchideae</taxon>
        <taxon>Orchidinae</taxon>
        <taxon>Platanthera</taxon>
    </lineage>
</organism>